<dbReference type="GO" id="GO:0006814">
    <property type="term" value="P:sodium ion transport"/>
    <property type="evidence" value="ECO:0007669"/>
    <property type="project" value="InterPro"/>
</dbReference>
<keyword evidence="3" id="KW-0830">Ubiquinone</keyword>
<feature type="domain" description="Na(+)-translocating NADH-quinone reductase subunit A C-terminal" evidence="1">
    <location>
        <begin position="81"/>
        <end position="108"/>
    </location>
</feature>
<feature type="non-terminal residue" evidence="3">
    <location>
        <position position="1"/>
    </location>
</feature>
<sequence length="108" mass="11349">VLGRLARVFLCKAEGVSLPGEALSGVTAQAFAGPHPAGLPGTHIHFLDPVGAGKSVWNLNYQDVIAIGKLFTTGQLWTERVIALAGPVVEKPRLVRTRLGANLDELAA</sequence>
<evidence type="ECO:0000313" key="3">
    <source>
        <dbReference type="EMBL" id="RCI69160.1"/>
    </source>
</evidence>
<protein>
    <submittedName>
        <fullName evidence="3">NADH:ubiquinone reductase (Na(+)-transporting) subunit A</fullName>
    </submittedName>
</protein>
<dbReference type="GO" id="GO:0016655">
    <property type="term" value="F:oxidoreductase activity, acting on NAD(P)H, quinone or similar compound as acceptor"/>
    <property type="evidence" value="ECO:0007669"/>
    <property type="project" value="InterPro"/>
</dbReference>
<dbReference type="Pfam" id="PF11973">
    <property type="entry name" value="NQRA_SLBB"/>
    <property type="match status" value="1"/>
</dbReference>
<comment type="caution">
    <text evidence="3">The sequence shown here is derived from an EMBL/GenBank/DDBJ whole genome shotgun (WGS) entry which is preliminary data.</text>
</comment>
<evidence type="ECO:0000259" key="1">
    <source>
        <dbReference type="Pfam" id="PF11973"/>
    </source>
</evidence>
<proteinExistence type="predicted"/>
<evidence type="ECO:0000259" key="2">
    <source>
        <dbReference type="Pfam" id="PF24836"/>
    </source>
</evidence>
<accession>A0A367LVN3</accession>
<dbReference type="PANTHER" id="PTHR37839:SF1">
    <property type="entry name" value="NA(+)-TRANSLOCATING NADH-QUINONE REDUCTASE SUBUNIT A"/>
    <property type="match status" value="1"/>
</dbReference>
<dbReference type="Proteomes" id="UP000253594">
    <property type="component" value="Unassembled WGS sequence"/>
</dbReference>
<organism evidence="3 4">
    <name type="scientific">Pseudomonas aeruginosa</name>
    <dbReference type="NCBI Taxonomy" id="287"/>
    <lineage>
        <taxon>Bacteria</taxon>
        <taxon>Pseudomonadati</taxon>
        <taxon>Pseudomonadota</taxon>
        <taxon>Gammaproteobacteria</taxon>
        <taxon>Pseudomonadales</taxon>
        <taxon>Pseudomonadaceae</taxon>
        <taxon>Pseudomonas</taxon>
    </lineage>
</organism>
<reference evidence="3 4" key="1">
    <citation type="submission" date="2018-07" db="EMBL/GenBank/DDBJ databases">
        <title>Mechanisms of high-level aminoglycoside resistance among Gram-negative pathogens in Brazil.</title>
        <authorList>
            <person name="Ballaben A.S."/>
            <person name="Darini A.L.C."/>
            <person name="Doi Y."/>
        </authorList>
    </citation>
    <scope>NUCLEOTIDE SEQUENCE [LARGE SCALE GENOMIC DNA]</scope>
    <source>
        <strain evidence="3 4">B2-305</strain>
    </source>
</reference>
<evidence type="ECO:0000313" key="4">
    <source>
        <dbReference type="Proteomes" id="UP000253594"/>
    </source>
</evidence>
<feature type="non-terminal residue" evidence="3">
    <location>
        <position position="108"/>
    </location>
</feature>
<name>A0A367LVN3_PSEAI</name>
<feature type="domain" description="NqrA second alpha/beta" evidence="2">
    <location>
        <begin position="2"/>
        <end position="76"/>
    </location>
</feature>
<dbReference type="InterPro" id="IPR008703">
    <property type="entry name" value="NqrA"/>
</dbReference>
<dbReference type="InterPro" id="IPR022615">
    <property type="entry name" value="NqrA_C_domain"/>
</dbReference>
<dbReference type="Pfam" id="PF24836">
    <property type="entry name" value="NQRA_2nd"/>
    <property type="match status" value="1"/>
</dbReference>
<dbReference type="EMBL" id="QORE01003365">
    <property type="protein sequence ID" value="RCI69160.1"/>
    <property type="molecule type" value="Genomic_DNA"/>
</dbReference>
<dbReference type="PANTHER" id="PTHR37839">
    <property type="entry name" value="NA(+)-TRANSLOCATING NADH-QUINONE REDUCTASE SUBUNIT A"/>
    <property type="match status" value="1"/>
</dbReference>
<gene>
    <name evidence="3" type="ORF">DT376_41435</name>
</gene>
<dbReference type="AlphaFoldDB" id="A0A367LVN3"/>
<dbReference type="InterPro" id="IPR056148">
    <property type="entry name" value="NQRA_2nd"/>
</dbReference>